<proteinExistence type="predicted"/>
<dbReference type="InterPro" id="IPR031308">
    <property type="entry name" value="UCP028777"/>
</dbReference>
<feature type="domain" description="Inner membrane component" evidence="2">
    <location>
        <begin position="66"/>
        <end position="115"/>
    </location>
</feature>
<dbReference type="GO" id="GO:0005886">
    <property type="term" value="C:plasma membrane"/>
    <property type="evidence" value="ECO:0007669"/>
    <property type="project" value="TreeGrafter"/>
</dbReference>
<dbReference type="GeneID" id="61419852"/>
<feature type="domain" description="Inner membrane component" evidence="2">
    <location>
        <begin position="4"/>
        <end position="54"/>
    </location>
</feature>
<evidence type="ECO:0000313" key="5">
    <source>
        <dbReference type="Proteomes" id="UP000217465"/>
    </source>
</evidence>
<dbReference type="Proteomes" id="UP001180515">
    <property type="component" value="Unassembled WGS sequence"/>
</dbReference>
<dbReference type="Pfam" id="PF03733">
    <property type="entry name" value="YccF"/>
    <property type="match status" value="2"/>
</dbReference>
<dbReference type="Proteomes" id="UP000217465">
    <property type="component" value="Unassembled WGS sequence"/>
</dbReference>
<keyword evidence="1" id="KW-0472">Membrane</keyword>
<dbReference type="InterPro" id="IPR005185">
    <property type="entry name" value="YccF"/>
</dbReference>
<comment type="caution">
    <text evidence="4">The sequence shown here is derived from an EMBL/GenBank/DDBJ whole genome shotgun (WGS) entry which is preliminary data.</text>
</comment>
<evidence type="ECO:0000256" key="1">
    <source>
        <dbReference type="SAM" id="Phobius"/>
    </source>
</evidence>
<gene>
    <name evidence="4" type="primary">yccF</name>
    <name evidence="4" type="ORF">A9Y57_01620</name>
    <name evidence="3" type="ORF">P7G31_01160</name>
</gene>
<feature type="transmembrane region" description="Helical" evidence="1">
    <location>
        <begin position="7"/>
        <end position="30"/>
    </location>
</feature>
<keyword evidence="1" id="KW-1133">Transmembrane helix</keyword>
<dbReference type="PANTHER" id="PTHR42903">
    <property type="entry name" value="INNER MEMBRANE PROTEIN YCCF"/>
    <property type="match status" value="1"/>
</dbReference>
<dbReference type="PIRSF" id="PIRSF028777">
    <property type="entry name" value="UCP028777"/>
    <property type="match status" value="1"/>
</dbReference>
<dbReference type="RefSeq" id="WP_003104382.1">
    <property type="nucleotide sequence ID" value="NZ_BAWT01000001.1"/>
</dbReference>
<reference evidence="4 5" key="1">
    <citation type="submission" date="2016-06" db="EMBL/GenBank/DDBJ databases">
        <authorList>
            <person name="Haines A.N."/>
            <person name="Council K.R."/>
        </authorList>
    </citation>
    <scope>NUCLEOTIDE SEQUENCE [LARGE SCALE GENOMIC DNA]</scope>
    <source>
        <strain evidence="4 5">SP158-29</strain>
    </source>
</reference>
<dbReference type="EMBL" id="JARQAG010000001">
    <property type="protein sequence ID" value="MDT2730860.1"/>
    <property type="molecule type" value="Genomic_DNA"/>
</dbReference>
<dbReference type="NCBIfam" id="NF008740">
    <property type="entry name" value="PRK11770.1-2"/>
    <property type="match status" value="1"/>
</dbReference>
<dbReference type="AlphaFoldDB" id="A0A0E2UP12"/>
<keyword evidence="1" id="KW-0812">Transmembrane</keyword>
<protein>
    <submittedName>
        <fullName evidence="4">Inner membrane protein YccF</fullName>
    </submittedName>
    <submittedName>
        <fullName evidence="3">YccF domain-containing protein</fullName>
    </submittedName>
</protein>
<reference evidence="3" key="2">
    <citation type="submission" date="2023-03" db="EMBL/GenBank/DDBJ databases">
        <authorList>
            <person name="Shen W."/>
            <person name="Cai J."/>
        </authorList>
    </citation>
    <scope>NUCLEOTIDE SEQUENCE</scope>
    <source>
        <strain evidence="3">P82-2</strain>
    </source>
</reference>
<dbReference type="OrthoDB" id="9790567at2"/>
<name>A0A0E2UP12_9STRE</name>
<feature type="transmembrane region" description="Helical" evidence="1">
    <location>
        <begin position="69"/>
        <end position="101"/>
    </location>
</feature>
<dbReference type="PANTHER" id="PTHR42903:SF1">
    <property type="entry name" value="INNER MEMBRANE PROTEIN YCCF"/>
    <property type="match status" value="1"/>
</dbReference>
<dbReference type="InterPro" id="IPR052937">
    <property type="entry name" value="Inner_membrane_protein"/>
</dbReference>
<organism evidence="4 5">
    <name type="scientific">Streptococcus parauberis</name>
    <dbReference type="NCBI Taxonomy" id="1348"/>
    <lineage>
        <taxon>Bacteria</taxon>
        <taxon>Bacillati</taxon>
        <taxon>Bacillota</taxon>
        <taxon>Bacilli</taxon>
        <taxon>Lactobacillales</taxon>
        <taxon>Streptococcaceae</taxon>
        <taxon>Streptococcus</taxon>
    </lineage>
</organism>
<evidence type="ECO:0000313" key="4">
    <source>
        <dbReference type="EMBL" id="PCH11317.1"/>
    </source>
</evidence>
<evidence type="ECO:0000259" key="2">
    <source>
        <dbReference type="Pfam" id="PF03733"/>
    </source>
</evidence>
<accession>A0A0E2UP12</accession>
<evidence type="ECO:0000313" key="3">
    <source>
        <dbReference type="EMBL" id="MDT2730860.1"/>
    </source>
</evidence>
<dbReference type="EMBL" id="NSGR01000009">
    <property type="protein sequence ID" value="PCH11317.1"/>
    <property type="molecule type" value="Genomic_DNA"/>
</dbReference>
<sequence length="121" mass="13351">MKFLGNIIWFLCSGLWAWLSWTFIGLLFSITIVGLPVGIQCFKIANFGLFPFGKDIEIGQSGTSLLLNLIWIICFGWQLAAVHLTSAILLCISIIGIPFAVQSLKLAKLSLFPFGAKFILN</sequence>